<dbReference type="Gene3D" id="3.40.50.300">
    <property type="entry name" value="P-loop containing nucleotide triphosphate hydrolases"/>
    <property type="match status" value="1"/>
</dbReference>
<name>A0A6B0YTW4_9CHLR</name>
<evidence type="ECO:0000256" key="2">
    <source>
        <dbReference type="ARBA" id="ARBA00022741"/>
    </source>
</evidence>
<dbReference type="SMART" id="SM00382">
    <property type="entry name" value="AAA"/>
    <property type="match status" value="1"/>
</dbReference>
<accession>A0A6B0YTW4</accession>
<dbReference type="CDD" id="cd03214">
    <property type="entry name" value="ABC_Iron-Siderophores_B12_Hemin"/>
    <property type="match status" value="1"/>
</dbReference>
<dbReference type="GO" id="GO:0016887">
    <property type="term" value="F:ATP hydrolysis activity"/>
    <property type="evidence" value="ECO:0007669"/>
    <property type="project" value="InterPro"/>
</dbReference>
<dbReference type="InterPro" id="IPR003593">
    <property type="entry name" value="AAA+_ATPase"/>
</dbReference>
<dbReference type="PANTHER" id="PTHR42794:SF1">
    <property type="entry name" value="HEMIN IMPORT ATP-BINDING PROTEIN HMUV"/>
    <property type="match status" value="1"/>
</dbReference>
<proteinExistence type="predicted"/>
<dbReference type="Pfam" id="PF00005">
    <property type="entry name" value="ABC_tran"/>
    <property type="match status" value="1"/>
</dbReference>
<comment type="caution">
    <text evidence="6">The sequence shown here is derived from an EMBL/GenBank/DDBJ whole genome shotgun (WGS) entry which is preliminary data.</text>
</comment>
<evidence type="ECO:0000256" key="1">
    <source>
        <dbReference type="ARBA" id="ARBA00022448"/>
    </source>
</evidence>
<evidence type="ECO:0000313" key="6">
    <source>
        <dbReference type="EMBL" id="MXY93459.1"/>
    </source>
</evidence>
<dbReference type="GO" id="GO:0005524">
    <property type="term" value="F:ATP binding"/>
    <property type="evidence" value="ECO:0007669"/>
    <property type="project" value="UniProtKB-KW"/>
</dbReference>
<keyword evidence="3 6" id="KW-0067">ATP-binding</keyword>
<dbReference type="SUPFAM" id="SSF52540">
    <property type="entry name" value="P-loop containing nucleoside triphosphate hydrolases"/>
    <property type="match status" value="1"/>
</dbReference>
<keyword evidence="4" id="KW-1278">Translocase</keyword>
<dbReference type="NCBIfam" id="NF010068">
    <property type="entry name" value="PRK13548.1"/>
    <property type="match status" value="1"/>
</dbReference>
<evidence type="ECO:0000256" key="4">
    <source>
        <dbReference type="ARBA" id="ARBA00022967"/>
    </source>
</evidence>
<dbReference type="FunFam" id="3.40.50.300:FF:000134">
    <property type="entry name" value="Iron-enterobactin ABC transporter ATP-binding protein"/>
    <property type="match status" value="1"/>
</dbReference>
<dbReference type="InterPro" id="IPR017871">
    <property type="entry name" value="ABC_transporter-like_CS"/>
</dbReference>
<dbReference type="InterPro" id="IPR003439">
    <property type="entry name" value="ABC_transporter-like_ATP-bd"/>
</dbReference>
<feature type="domain" description="ABC transporter" evidence="5">
    <location>
        <begin position="2"/>
        <end position="242"/>
    </location>
</feature>
<keyword evidence="1" id="KW-0813">Transport</keyword>
<keyword evidence="2" id="KW-0547">Nucleotide-binding</keyword>
<dbReference type="PROSITE" id="PS00211">
    <property type="entry name" value="ABC_TRANSPORTER_1"/>
    <property type="match status" value="1"/>
</dbReference>
<protein>
    <submittedName>
        <fullName evidence="6">Heme ABC transporter ATP-binding protein</fullName>
    </submittedName>
</protein>
<dbReference type="PROSITE" id="PS50893">
    <property type="entry name" value="ABC_TRANSPORTER_2"/>
    <property type="match status" value="1"/>
</dbReference>
<dbReference type="InterPro" id="IPR027417">
    <property type="entry name" value="P-loop_NTPase"/>
</dbReference>
<dbReference type="AlphaFoldDB" id="A0A6B0YTW4"/>
<reference evidence="6" key="1">
    <citation type="submission" date="2019-09" db="EMBL/GenBank/DDBJ databases">
        <title>Characterisation of the sponge microbiome using genome-centric metagenomics.</title>
        <authorList>
            <person name="Engelberts J.P."/>
            <person name="Robbins S.J."/>
            <person name="De Goeij J.M."/>
            <person name="Aranda M."/>
            <person name="Bell S.C."/>
            <person name="Webster N.S."/>
        </authorList>
    </citation>
    <scope>NUCLEOTIDE SEQUENCE</scope>
    <source>
        <strain evidence="6">SB0664_bin_27</strain>
    </source>
</reference>
<organism evidence="6">
    <name type="scientific">Caldilineaceae bacterium SB0664_bin_27</name>
    <dbReference type="NCBI Taxonomy" id="2605260"/>
    <lineage>
        <taxon>Bacteria</taxon>
        <taxon>Bacillati</taxon>
        <taxon>Chloroflexota</taxon>
        <taxon>Caldilineae</taxon>
        <taxon>Caldilineales</taxon>
        <taxon>Caldilineaceae</taxon>
    </lineage>
</organism>
<dbReference type="PANTHER" id="PTHR42794">
    <property type="entry name" value="HEMIN IMPORT ATP-BINDING PROTEIN HMUV"/>
    <property type="match status" value="1"/>
</dbReference>
<sequence>MLEALSIGVQVSGKRLVQGVSVEVPPGHLLAVVGPNGAGKSTLLRVLSGEHPPTKGQICLNGTELHHWSAKQLAQMRAVLPQNSSLSFPFRVLDVVLIGRTPHLRSAESSHDHAIVDQALQAVDMSEFGRRPYTTLSGGEKQRVQLARVLAQIWEESSLGPRYLFLDEPTNNLDIAHQHRMMRVASNLKDQGVGILAVLHDLNLAAQYADTIMLMQNGQVSANGFPSDVLTPDRIKKVFMIPVKVIKHPTALCPVIVPVP</sequence>
<gene>
    <name evidence="6" type="ORF">F4Y42_08430</name>
</gene>
<evidence type="ECO:0000256" key="3">
    <source>
        <dbReference type="ARBA" id="ARBA00022840"/>
    </source>
</evidence>
<evidence type="ECO:0000259" key="5">
    <source>
        <dbReference type="PROSITE" id="PS50893"/>
    </source>
</evidence>
<dbReference type="EMBL" id="VXRG01000068">
    <property type="protein sequence ID" value="MXY93459.1"/>
    <property type="molecule type" value="Genomic_DNA"/>
</dbReference>